<dbReference type="Gene3D" id="3.90.550.10">
    <property type="entry name" value="Spore Coat Polysaccharide Biosynthesis Protein SpsA, Chain A"/>
    <property type="match status" value="1"/>
</dbReference>
<name>A0ABQ9JBX7_9CUCU</name>
<evidence type="ECO:0000256" key="4">
    <source>
        <dbReference type="ARBA" id="ARBA00022989"/>
    </source>
</evidence>
<evidence type="ECO:0000256" key="2">
    <source>
        <dbReference type="ARBA" id="ARBA00022692"/>
    </source>
</evidence>
<accession>A0ABQ9JBX7</accession>
<sequence>MVYVKEAQIKIASNRKLLAKKNPYVSLKAKGFGYDQNLNIFSKENFFKIFIQLDHRRLISVKLSTLEVNPIHFHVIANKISRENIKTLFDTWNVPQVNITFYDLNELTAEVRWVPNSHYSEFMD</sequence>
<evidence type="ECO:0000313" key="8">
    <source>
        <dbReference type="Proteomes" id="UP001162164"/>
    </source>
</evidence>
<dbReference type="InterPro" id="IPR051292">
    <property type="entry name" value="Xyl/GlcA_transferase"/>
</dbReference>
<evidence type="ECO:0000256" key="5">
    <source>
        <dbReference type="ARBA" id="ARBA00023136"/>
    </source>
</evidence>
<dbReference type="PANTHER" id="PTHR12270">
    <property type="entry name" value="GLYCOSYLTRANSFERASE-RELATED"/>
    <property type="match status" value="1"/>
</dbReference>
<evidence type="ECO:0000256" key="6">
    <source>
        <dbReference type="ARBA" id="ARBA00023180"/>
    </source>
</evidence>
<comment type="subcellular location">
    <subcellularLocation>
        <location evidence="1">Membrane</location>
        <topology evidence="1">Single-pass type II membrane protein</topology>
    </subcellularLocation>
</comment>
<keyword evidence="8" id="KW-1185">Reference proteome</keyword>
<organism evidence="7 8">
    <name type="scientific">Molorchus minor</name>
    <dbReference type="NCBI Taxonomy" id="1323400"/>
    <lineage>
        <taxon>Eukaryota</taxon>
        <taxon>Metazoa</taxon>
        <taxon>Ecdysozoa</taxon>
        <taxon>Arthropoda</taxon>
        <taxon>Hexapoda</taxon>
        <taxon>Insecta</taxon>
        <taxon>Pterygota</taxon>
        <taxon>Neoptera</taxon>
        <taxon>Endopterygota</taxon>
        <taxon>Coleoptera</taxon>
        <taxon>Polyphaga</taxon>
        <taxon>Cucujiformia</taxon>
        <taxon>Chrysomeloidea</taxon>
        <taxon>Cerambycidae</taxon>
        <taxon>Lamiinae</taxon>
        <taxon>Monochamini</taxon>
        <taxon>Molorchus</taxon>
    </lineage>
</organism>
<proteinExistence type="predicted"/>
<dbReference type="Proteomes" id="UP001162164">
    <property type="component" value="Unassembled WGS sequence"/>
</dbReference>
<dbReference type="PANTHER" id="PTHR12270:SF25">
    <property type="entry name" value="GLYCOSYLTRANSFERASE-LIKE PROTEIN LARGE"/>
    <property type="match status" value="1"/>
</dbReference>
<keyword evidence="4" id="KW-1133">Transmembrane helix</keyword>
<keyword evidence="2" id="KW-0812">Transmembrane</keyword>
<keyword evidence="5" id="KW-0472">Membrane</keyword>
<dbReference type="SUPFAM" id="SSF53448">
    <property type="entry name" value="Nucleotide-diphospho-sugar transferases"/>
    <property type="match status" value="1"/>
</dbReference>
<comment type="caution">
    <text evidence="7">The sequence shown here is derived from an EMBL/GenBank/DDBJ whole genome shotgun (WGS) entry which is preliminary data.</text>
</comment>
<reference evidence="7" key="1">
    <citation type="journal article" date="2023" name="Insect Mol. Biol.">
        <title>Genome sequencing provides insights into the evolution of gene families encoding plant cell wall-degrading enzymes in longhorned beetles.</title>
        <authorList>
            <person name="Shin N.R."/>
            <person name="Okamura Y."/>
            <person name="Kirsch R."/>
            <person name="Pauchet Y."/>
        </authorList>
    </citation>
    <scope>NUCLEOTIDE SEQUENCE</scope>
    <source>
        <strain evidence="7">MMC_N1</strain>
    </source>
</reference>
<evidence type="ECO:0000256" key="3">
    <source>
        <dbReference type="ARBA" id="ARBA00022968"/>
    </source>
</evidence>
<evidence type="ECO:0000313" key="7">
    <source>
        <dbReference type="EMBL" id="KAJ8975143.1"/>
    </source>
</evidence>
<dbReference type="EMBL" id="JAPWTJ010000868">
    <property type="protein sequence ID" value="KAJ8975143.1"/>
    <property type="molecule type" value="Genomic_DNA"/>
</dbReference>
<protein>
    <submittedName>
        <fullName evidence="7">Uncharacterized protein</fullName>
    </submittedName>
</protein>
<keyword evidence="3" id="KW-0735">Signal-anchor</keyword>
<keyword evidence="6" id="KW-0325">Glycoprotein</keyword>
<evidence type="ECO:0000256" key="1">
    <source>
        <dbReference type="ARBA" id="ARBA00004606"/>
    </source>
</evidence>
<gene>
    <name evidence="7" type="ORF">NQ317_015277</name>
</gene>
<dbReference type="InterPro" id="IPR029044">
    <property type="entry name" value="Nucleotide-diphossugar_trans"/>
</dbReference>